<feature type="transmembrane region" description="Helical" evidence="9">
    <location>
        <begin position="447"/>
        <end position="463"/>
    </location>
</feature>
<feature type="transmembrane region" description="Helical" evidence="9">
    <location>
        <begin position="87"/>
        <end position="108"/>
    </location>
</feature>
<dbReference type="PANTHER" id="PTHR33908:SF3">
    <property type="entry name" value="UNDECAPRENYL PHOSPHATE-ALPHA-4-AMINO-4-DEOXY-L-ARABINOSE ARABINOSYL TRANSFERASE"/>
    <property type="match status" value="1"/>
</dbReference>
<evidence type="ECO:0000256" key="5">
    <source>
        <dbReference type="ARBA" id="ARBA00022692"/>
    </source>
</evidence>
<comment type="caution">
    <text evidence="12">The sequence shown here is derived from an EMBL/GenBank/DDBJ whole genome shotgun (WGS) entry which is preliminary data.</text>
</comment>
<evidence type="ECO:0000256" key="2">
    <source>
        <dbReference type="ARBA" id="ARBA00022475"/>
    </source>
</evidence>
<dbReference type="EMBL" id="RBZM01000009">
    <property type="protein sequence ID" value="RKP48860.1"/>
    <property type="molecule type" value="Genomic_DNA"/>
</dbReference>
<dbReference type="InterPro" id="IPR056785">
    <property type="entry name" value="YkcA/B-like_C"/>
</dbReference>
<evidence type="ECO:0000259" key="10">
    <source>
        <dbReference type="Pfam" id="PF13231"/>
    </source>
</evidence>
<feature type="compositionally biased region" description="Gly residues" evidence="8">
    <location>
        <begin position="268"/>
        <end position="289"/>
    </location>
</feature>
<dbReference type="InterPro" id="IPR050297">
    <property type="entry name" value="LipidA_mod_glycosyltrf_83"/>
</dbReference>
<dbReference type="PANTHER" id="PTHR33908">
    <property type="entry name" value="MANNOSYLTRANSFERASE YKCB-RELATED"/>
    <property type="match status" value="1"/>
</dbReference>
<keyword evidence="5 9" id="KW-0812">Transmembrane</keyword>
<dbReference type="Pfam" id="PF24878">
    <property type="entry name" value="YkcB_C"/>
    <property type="match status" value="1"/>
</dbReference>
<feature type="transmembrane region" description="Helical" evidence="9">
    <location>
        <begin position="187"/>
        <end position="204"/>
    </location>
</feature>
<feature type="transmembrane region" description="Helical" evidence="9">
    <location>
        <begin position="414"/>
        <end position="435"/>
    </location>
</feature>
<evidence type="ECO:0000256" key="1">
    <source>
        <dbReference type="ARBA" id="ARBA00004651"/>
    </source>
</evidence>
<feature type="region of interest" description="Disordered" evidence="8">
    <location>
        <begin position="268"/>
        <end position="322"/>
    </location>
</feature>
<evidence type="ECO:0000256" key="7">
    <source>
        <dbReference type="ARBA" id="ARBA00023136"/>
    </source>
</evidence>
<keyword evidence="2" id="KW-1003">Cell membrane</keyword>
<keyword evidence="4 12" id="KW-0808">Transferase</keyword>
<sequence>MSHEVPKSTGRWDFYLLLTMLMSSFLQGYNIWTDKYANTYYTTAVGSMLQSWHNFFFVSLDSAGSVTVDKPPLTFWIQALSAKIFGLHGWSVILPQALSGVLSVWLIYKLMKPSFGIVAARIAAVAMATMPIAVAVGRTNNIDSMLVFALLIATWLLMKGVRSGSAASVIGAFAVVGLAFNMKMMQAYMVLPAFYLLYAIAFRMPWRKKAAVAAGATATLLVVSLLWALIVDSVPASKRPYIGSSTNNSVMELALGYNGVSRLTGENGPGGGGGGFGRGGMFGDGGGGQAQNAAPTASTPDASAAVPQDGNRQDGGIRGVRSFPSGMDNRFPGGGANSGGMFGTGQKGALRLFQSELSGQASWLIPFAAFGALALLLGMSLRKVTAKHEETLFWLAWLLPVMGFFSIAGFFHPYYLIMLAPPIAALVGGGWSELWRMYRDSAGWKSSLLPIAIVATTTFAWYVLHPNDLSIGKGWSMGVLFGGFVIAIALVLGQWSRNNGVQWTAFVGLALMLIGPIYWALTPIAYGQNSMLPQAGIASDGRGMGMGIGMGGGIRAGGWGGVGEPAQGAANEKLIAYLHAHNNGETYLFATENYGTAAPYIIDKNEKVITLNGFNGGDQVYTTETLQELVSSGKVKYFLLGEGMGGGPGGQRGGSSGLTQWIEEHGTEIPSDEWQTSSSTGGGFGSMNNMKLYEVHS</sequence>
<proteinExistence type="predicted"/>
<dbReference type="GO" id="GO:0016763">
    <property type="term" value="F:pentosyltransferase activity"/>
    <property type="evidence" value="ECO:0007669"/>
    <property type="project" value="TreeGrafter"/>
</dbReference>
<dbReference type="GO" id="GO:0005886">
    <property type="term" value="C:plasma membrane"/>
    <property type="evidence" value="ECO:0007669"/>
    <property type="project" value="UniProtKB-SubCell"/>
</dbReference>
<feature type="compositionally biased region" description="Low complexity" evidence="8">
    <location>
        <begin position="293"/>
        <end position="305"/>
    </location>
</feature>
<dbReference type="GO" id="GO:0009103">
    <property type="term" value="P:lipopolysaccharide biosynthetic process"/>
    <property type="evidence" value="ECO:0007669"/>
    <property type="project" value="UniProtKB-ARBA"/>
</dbReference>
<dbReference type="AlphaFoldDB" id="A0A494XDY7"/>
<dbReference type="InterPro" id="IPR038731">
    <property type="entry name" value="RgtA/B/C-like"/>
</dbReference>
<keyword evidence="13" id="KW-1185">Reference proteome</keyword>
<feature type="transmembrane region" description="Helical" evidence="9">
    <location>
        <begin position="475"/>
        <end position="493"/>
    </location>
</feature>
<feature type="transmembrane region" description="Helical" evidence="9">
    <location>
        <begin position="115"/>
        <end position="136"/>
    </location>
</feature>
<organism evidence="12 13">
    <name type="scientific">Cohnella endophytica</name>
    <dbReference type="NCBI Taxonomy" id="2419778"/>
    <lineage>
        <taxon>Bacteria</taxon>
        <taxon>Bacillati</taxon>
        <taxon>Bacillota</taxon>
        <taxon>Bacilli</taxon>
        <taxon>Bacillales</taxon>
        <taxon>Paenibacillaceae</taxon>
        <taxon>Cohnella</taxon>
    </lineage>
</organism>
<dbReference type="Proteomes" id="UP000282076">
    <property type="component" value="Unassembled WGS sequence"/>
</dbReference>
<evidence type="ECO:0000256" key="8">
    <source>
        <dbReference type="SAM" id="MobiDB-lite"/>
    </source>
</evidence>
<comment type="subcellular location">
    <subcellularLocation>
        <location evidence="1">Cell membrane</location>
        <topology evidence="1">Multi-pass membrane protein</topology>
    </subcellularLocation>
</comment>
<dbReference type="GO" id="GO:0010041">
    <property type="term" value="P:response to iron(III) ion"/>
    <property type="evidence" value="ECO:0007669"/>
    <property type="project" value="TreeGrafter"/>
</dbReference>
<keyword evidence="7 9" id="KW-0472">Membrane</keyword>
<evidence type="ECO:0000313" key="13">
    <source>
        <dbReference type="Proteomes" id="UP000282076"/>
    </source>
</evidence>
<evidence type="ECO:0000256" key="3">
    <source>
        <dbReference type="ARBA" id="ARBA00022676"/>
    </source>
</evidence>
<gene>
    <name evidence="12" type="ORF">D7Z26_21030</name>
</gene>
<evidence type="ECO:0000259" key="11">
    <source>
        <dbReference type="Pfam" id="PF24878"/>
    </source>
</evidence>
<dbReference type="OrthoDB" id="9810398at2"/>
<dbReference type="RefSeq" id="WP_120978998.1">
    <property type="nucleotide sequence ID" value="NZ_RBZM01000009.1"/>
</dbReference>
<feature type="transmembrane region" description="Helical" evidence="9">
    <location>
        <begin position="391"/>
        <end position="408"/>
    </location>
</feature>
<feature type="transmembrane region" description="Helical" evidence="9">
    <location>
        <begin position="211"/>
        <end position="230"/>
    </location>
</feature>
<feature type="transmembrane region" description="Helical" evidence="9">
    <location>
        <begin position="500"/>
        <end position="521"/>
    </location>
</feature>
<protein>
    <submittedName>
        <fullName evidence="12">Glycosyltransferase family 39 protein</fullName>
    </submittedName>
</protein>
<evidence type="ECO:0000313" key="12">
    <source>
        <dbReference type="EMBL" id="RKP48860.1"/>
    </source>
</evidence>
<dbReference type="Pfam" id="PF13231">
    <property type="entry name" value="PMT_2"/>
    <property type="match status" value="1"/>
</dbReference>
<feature type="domain" description="Putative mannosyltransferase YkcA/B-like C-terminal" evidence="11">
    <location>
        <begin position="574"/>
        <end position="665"/>
    </location>
</feature>
<reference evidence="12 13" key="1">
    <citation type="submission" date="2018-10" db="EMBL/GenBank/DDBJ databases">
        <title>Cohnella sp. M2MS4P-1, whole genome shotgun sequence.</title>
        <authorList>
            <person name="Tuo L."/>
        </authorList>
    </citation>
    <scope>NUCLEOTIDE SEQUENCE [LARGE SCALE GENOMIC DNA]</scope>
    <source>
        <strain evidence="12 13">M2MS4P-1</strain>
    </source>
</reference>
<feature type="domain" description="Glycosyltransferase RgtA/B/C/D-like" evidence="10">
    <location>
        <begin position="69"/>
        <end position="227"/>
    </location>
</feature>
<evidence type="ECO:0000256" key="6">
    <source>
        <dbReference type="ARBA" id="ARBA00022989"/>
    </source>
</evidence>
<evidence type="ECO:0000256" key="9">
    <source>
        <dbReference type="SAM" id="Phobius"/>
    </source>
</evidence>
<feature type="transmembrane region" description="Helical" evidence="9">
    <location>
        <begin position="361"/>
        <end position="379"/>
    </location>
</feature>
<evidence type="ECO:0000256" key="4">
    <source>
        <dbReference type="ARBA" id="ARBA00022679"/>
    </source>
</evidence>
<accession>A0A494XDY7</accession>
<feature type="transmembrane region" description="Helical" evidence="9">
    <location>
        <begin position="12"/>
        <end position="32"/>
    </location>
</feature>
<keyword evidence="3" id="KW-0328">Glycosyltransferase</keyword>
<name>A0A494XDY7_9BACL</name>
<keyword evidence="6 9" id="KW-1133">Transmembrane helix</keyword>